<feature type="transmembrane region" description="Helical" evidence="6">
    <location>
        <begin position="169"/>
        <end position="187"/>
    </location>
</feature>
<dbReference type="GO" id="GO:0016787">
    <property type="term" value="F:hydrolase activity"/>
    <property type="evidence" value="ECO:0007669"/>
    <property type="project" value="TreeGrafter"/>
</dbReference>
<feature type="transmembrane region" description="Helical" evidence="6">
    <location>
        <begin position="55"/>
        <end position="72"/>
    </location>
</feature>
<keyword evidence="8" id="KW-1185">Reference proteome</keyword>
<sequence>MRLKKSSIPYIILSIIYLILLLIEQESVSCFIKPFLILSLIVAVISSAPFSSKKILITALVCSSIGDIILLFSNRGEIYFLGGLIFFLISQIVYILLFNNQLKYKKSQNSAVFWLGVTGIIIYLFAMISILLPSLGSLTIPVFVYALVICTMLLFAFNGFLNWAAPARWYIFIGALSFVISDSLLAFDKFYATFYFSSFWIMAS</sequence>
<gene>
    <name evidence="7" type="ORF">H8R25_14915</name>
</gene>
<accession>A0A923N1N7</accession>
<dbReference type="Proteomes" id="UP000641454">
    <property type="component" value="Unassembled WGS sequence"/>
</dbReference>
<comment type="subcellular location">
    <subcellularLocation>
        <location evidence="1">Membrane</location>
        <topology evidence="1">Multi-pass membrane protein</topology>
    </subcellularLocation>
</comment>
<feature type="transmembrane region" description="Helical" evidence="6">
    <location>
        <begin position="78"/>
        <end position="99"/>
    </location>
</feature>
<comment type="caution">
    <text evidence="7">The sequence shown here is derived from an EMBL/GenBank/DDBJ whole genome shotgun (WGS) entry which is preliminary data.</text>
</comment>
<evidence type="ECO:0000313" key="8">
    <source>
        <dbReference type="Proteomes" id="UP000641454"/>
    </source>
</evidence>
<name>A0A923N1N7_9FLAO</name>
<comment type="similarity">
    <text evidence="2">Belongs to the TMEM86 family.</text>
</comment>
<evidence type="ECO:0000256" key="5">
    <source>
        <dbReference type="ARBA" id="ARBA00023136"/>
    </source>
</evidence>
<feature type="transmembrane region" description="Helical" evidence="6">
    <location>
        <begin position="138"/>
        <end position="157"/>
    </location>
</feature>
<evidence type="ECO:0000256" key="2">
    <source>
        <dbReference type="ARBA" id="ARBA00007375"/>
    </source>
</evidence>
<evidence type="ECO:0000313" key="7">
    <source>
        <dbReference type="EMBL" id="MBC5845721.1"/>
    </source>
</evidence>
<evidence type="ECO:0000256" key="3">
    <source>
        <dbReference type="ARBA" id="ARBA00022692"/>
    </source>
</evidence>
<evidence type="ECO:0000256" key="6">
    <source>
        <dbReference type="SAM" id="Phobius"/>
    </source>
</evidence>
<dbReference type="PANTHER" id="PTHR31885:SF6">
    <property type="entry name" value="GH04784P"/>
    <property type="match status" value="1"/>
</dbReference>
<evidence type="ECO:0000256" key="4">
    <source>
        <dbReference type="ARBA" id="ARBA00022989"/>
    </source>
</evidence>
<dbReference type="EMBL" id="JACRUL010000050">
    <property type="protein sequence ID" value="MBC5845721.1"/>
    <property type="molecule type" value="Genomic_DNA"/>
</dbReference>
<dbReference type="InterPro" id="IPR012506">
    <property type="entry name" value="TMEM86B-like"/>
</dbReference>
<keyword evidence="4 6" id="KW-1133">Transmembrane helix</keyword>
<feature type="transmembrane region" description="Helical" evidence="6">
    <location>
        <begin position="31"/>
        <end position="48"/>
    </location>
</feature>
<feature type="transmembrane region" description="Helical" evidence="6">
    <location>
        <begin position="111"/>
        <end position="132"/>
    </location>
</feature>
<dbReference type="GO" id="GO:0016020">
    <property type="term" value="C:membrane"/>
    <property type="evidence" value="ECO:0007669"/>
    <property type="project" value="UniProtKB-SubCell"/>
</dbReference>
<dbReference type="RefSeq" id="WP_187020681.1">
    <property type="nucleotide sequence ID" value="NZ_JACRUK010000051.1"/>
</dbReference>
<reference evidence="7 8" key="1">
    <citation type="submission" date="2020-08" db="EMBL/GenBank/DDBJ databases">
        <title>Description of novel Flavobacterium F-392 isolate.</title>
        <authorList>
            <person name="Saticioglu I.B."/>
            <person name="Duman M."/>
            <person name="Altun S."/>
        </authorList>
    </citation>
    <scope>NUCLEOTIDE SEQUENCE [LARGE SCALE GENOMIC DNA]</scope>
    <source>
        <strain evidence="7 8">F-392</strain>
    </source>
</reference>
<organism evidence="7 8">
    <name type="scientific">Flavobacterium muglaense</name>
    <dbReference type="NCBI Taxonomy" id="2764716"/>
    <lineage>
        <taxon>Bacteria</taxon>
        <taxon>Pseudomonadati</taxon>
        <taxon>Bacteroidota</taxon>
        <taxon>Flavobacteriia</taxon>
        <taxon>Flavobacteriales</taxon>
        <taxon>Flavobacteriaceae</taxon>
        <taxon>Flavobacterium</taxon>
    </lineage>
</organism>
<keyword evidence="5 6" id="KW-0472">Membrane</keyword>
<dbReference type="AlphaFoldDB" id="A0A923N1N7"/>
<evidence type="ECO:0000256" key="1">
    <source>
        <dbReference type="ARBA" id="ARBA00004141"/>
    </source>
</evidence>
<proteinExistence type="inferred from homology"/>
<protein>
    <submittedName>
        <fullName evidence="7">Lysoplasmalogenase</fullName>
    </submittedName>
</protein>
<dbReference type="PANTHER" id="PTHR31885">
    <property type="entry name" value="GH04784P"/>
    <property type="match status" value="1"/>
</dbReference>
<dbReference type="Pfam" id="PF07947">
    <property type="entry name" value="YhhN"/>
    <property type="match status" value="1"/>
</dbReference>
<feature type="transmembrane region" description="Helical" evidence="6">
    <location>
        <begin position="7"/>
        <end position="25"/>
    </location>
</feature>
<keyword evidence="3 6" id="KW-0812">Transmembrane</keyword>